<dbReference type="Pfam" id="PF02779">
    <property type="entry name" value="Transket_pyr"/>
    <property type="match status" value="1"/>
</dbReference>
<comment type="catalytic activity">
    <reaction evidence="9">
        <text>D-sedoheptulose 7-phosphate + D-glyceraldehyde 3-phosphate = aldehydo-D-ribose 5-phosphate + D-xylulose 5-phosphate</text>
        <dbReference type="Rhea" id="RHEA:10508"/>
        <dbReference type="ChEBI" id="CHEBI:57483"/>
        <dbReference type="ChEBI" id="CHEBI:57737"/>
        <dbReference type="ChEBI" id="CHEBI:58273"/>
        <dbReference type="ChEBI" id="CHEBI:59776"/>
        <dbReference type="EC" id="2.2.1.1"/>
    </reaction>
</comment>
<dbReference type="PATRIC" id="fig|1202536.3.peg.12"/>
<evidence type="ECO:0000256" key="2">
    <source>
        <dbReference type="ARBA" id="ARBA00001946"/>
    </source>
</evidence>
<comment type="cofactor">
    <cofactor evidence="2">
        <name>Mg(2+)</name>
        <dbReference type="ChEBI" id="CHEBI:18420"/>
    </cofactor>
</comment>
<proteinExistence type="inferred from homology"/>
<comment type="cofactor">
    <cofactor evidence="1">
        <name>Ca(2+)</name>
        <dbReference type="ChEBI" id="CHEBI:29108"/>
    </cofactor>
</comment>
<dbReference type="Pfam" id="PF00456">
    <property type="entry name" value="Transketolase_N"/>
    <property type="match status" value="1"/>
</dbReference>
<dbReference type="InterPro" id="IPR033247">
    <property type="entry name" value="Transketolase_fam"/>
</dbReference>
<evidence type="ECO:0000256" key="8">
    <source>
        <dbReference type="ARBA" id="ARBA00023052"/>
    </source>
</evidence>
<gene>
    <name evidence="12" type="primary">tktB</name>
    <name evidence="12" type="ORF">A33U_012</name>
</gene>
<evidence type="ECO:0000256" key="9">
    <source>
        <dbReference type="ARBA" id="ARBA00049473"/>
    </source>
</evidence>
<comment type="similarity">
    <text evidence="4">Belongs to the transketolase family.</text>
</comment>
<dbReference type="InterPro" id="IPR005474">
    <property type="entry name" value="Transketolase_N"/>
</dbReference>
<evidence type="ECO:0000256" key="6">
    <source>
        <dbReference type="ARBA" id="ARBA00022723"/>
    </source>
</evidence>
<dbReference type="EMBL" id="CP003541">
    <property type="protein sequence ID" value="AFP83487.1"/>
    <property type="molecule type" value="Genomic_DNA"/>
</dbReference>
<name>J7GRZ9_CARRU</name>
<dbReference type="HOGENOM" id="CLU_009227_0_0_6"/>
<keyword evidence="6" id="KW-0479">Metal-binding</keyword>
<dbReference type="KEGG" id="cru:A33U_012"/>
<dbReference type="InterPro" id="IPR005475">
    <property type="entry name" value="Transketolase-like_Pyr-bd"/>
</dbReference>
<evidence type="ECO:0000313" key="12">
    <source>
        <dbReference type="EMBL" id="AFP83487.1"/>
    </source>
</evidence>
<keyword evidence="10" id="KW-1133">Transmembrane helix</keyword>
<dbReference type="PANTHER" id="PTHR43522">
    <property type="entry name" value="TRANSKETOLASE"/>
    <property type="match status" value="1"/>
</dbReference>
<protein>
    <submittedName>
        <fullName evidence="12">Transketolase</fullName>
    </submittedName>
</protein>
<dbReference type="SUPFAM" id="SSF52518">
    <property type="entry name" value="Thiamin diphosphate-binding fold (THDP-binding)"/>
    <property type="match status" value="2"/>
</dbReference>
<evidence type="ECO:0000256" key="1">
    <source>
        <dbReference type="ARBA" id="ARBA00001913"/>
    </source>
</evidence>
<evidence type="ECO:0000256" key="4">
    <source>
        <dbReference type="ARBA" id="ARBA00007131"/>
    </source>
</evidence>
<dbReference type="GO" id="GO:0006098">
    <property type="term" value="P:pentose-phosphate shunt"/>
    <property type="evidence" value="ECO:0007669"/>
    <property type="project" value="TreeGrafter"/>
</dbReference>
<keyword evidence="8" id="KW-0786">Thiamine pyrophosphate</keyword>
<organism evidence="12 13">
    <name type="scientific">Candidatus Carsonella ruddii CE isolate Thao2000</name>
    <dbReference type="NCBI Taxonomy" id="1202536"/>
    <lineage>
        <taxon>Bacteria</taxon>
        <taxon>Pseudomonadati</taxon>
        <taxon>Pseudomonadota</taxon>
        <taxon>Gammaproteobacteria</taxon>
        <taxon>Oceanospirillales</taxon>
        <taxon>Halomonadaceae</taxon>
        <taxon>Zymobacter group</taxon>
        <taxon>Candidatus Carsonella</taxon>
    </lineage>
</organism>
<feature type="transmembrane region" description="Helical" evidence="10">
    <location>
        <begin position="370"/>
        <end position="389"/>
    </location>
</feature>
<dbReference type="GO" id="GO:0046872">
    <property type="term" value="F:metal ion binding"/>
    <property type="evidence" value="ECO:0007669"/>
    <property type="project" value="UniProtKB-KW"/>
</dbReference>
<dbReference type="Gene3D" id="3.40.50.970">
    <property type="match status" value="2"/>
</dbReference>
<keyword evidence="5" id="KW-0808">Transferase</keyword>
<evidence type="ECO:0000256" key="10">
    <source>
        <dbReference type="SAM" id="Phobius"/>
    </source>
</evidence>
<dbReference type="CDD" id="cd07033">
    <property type="entry name" value="TPP_PYR_DXS_TK_like"/>
    <property type="match status" value="1"/>
</dbReference>
<feature type="transmembrane region" description="Helical" evidence="10">
    <location>
        <begin position="30"/>
        <end position="50"/>
    </location>
</feature>
<dbReference type="InterPro" id="IPR029061">
    <property type="entry name" value="THDP-binding"/>
</dbReference>
<dbReference type="GO" id="GO:0004802">
    <property type="term" value="F:transketolase activity"/>
    <property type="evidence" value="ECO:0007669"/>
    <property type="project" value="UniProtKB-EC"/>
</dbReference>
<dbReference type="SMART" id="SM00861">
    <property type="entry name" value="Transket_pyr"/>
    <property type="match status" value="1"/>
</dbReference>
<dbReference type="InterPro" id="IPR055152">
    <property type="entry name" value="Transketolase-like_C_2"/>
</dbReference>
<feature type="transmembrane region" description="Helical" evidence="10">
    <location>
        <begin position="274"/>
        <end position="292"/>
    </location>
</feature>
<dbReference type="Gene3D" id="3.40.50.920">
    <property type="match status" value="1"/>
</dbReference>
<dbReference type="GO" id="GO:0005829">
    <property type="term" value="C:cytosol"/>
    <property type="evidence" value="ECO:0007669"/>
    <property type="project" value="TreeGrafter"/>
</dbReference>
<keyword evidence="10" id="KW-0472">Membrane</keyword>
<feature type="transmembrane region" description="Helical" evidence="10">
    <location>
        <begin position="199"/>
        <end position="216"/>
    </location>
</feature>
<sequence>MPMGMADIFCIFWYKFYKINFNNFFNKDKIIISNGHGILIKYILLYYINIYNLKNIKRFRQINSKTPAHPEKTKIIDASTGPLGQGIGIGIGIGLKQKILKKFNNFYNIFNNKIWIICGDGCLMEGVSNECMSFCGNLNINNIIIIYDDNKISIDGKVFFYFNENIKYKFISLNWNVIGPINGHCYISIYNSLKKAKKSYFPTIIIFSTIIGFLSPDKSNTEFVHGSCFKKKEYLNILKNYFINFKYKKKIFYKNKIKYFLYYFYYFKKNFFELIRIINKIFYFNLINIYLLNNKYKNFSTRFISSKILEEFFILKEIIIGSADLTSSNLTKNKKVCSIKRNFFFNKYINYGVREFGMSLINYGLSIDSIGYNICSTFLVFMNYMYSAIRNISMSKISSIFLFTHDSFLIGQDGPSHQPIEQLHALRIIPRIYVFRPYNIIEIIICWYLSFKLKKNCSAIILSRQNFKNKTNYINIYNVYKGGYNLTINKKKIDLIIISTGSDLEFCIFCYNYFKKYFNIKIISIYCINLFNKQKKCYKNKILKNEKILILESSNEDFWYKYKSKFFFILNLKKFGKSSNENDLKKYFNFTKKFIIKLCLYIINL</sequence>
<reference evidence="12 13" key="1">
    <citation type="journal article" date="2012" name="Mol. Biol. Evol.">
        <title>Genome reduction and co-evolution between the primary and secondary bacterial symbionts of psyllids.</title>
        <authorList>
            <person name="Sloan D.B."/>
            <person name="Moran N.A."/>
        </authorList>
    </citation>
    <scope>NUCLEOTIDE SEQUENCE [LARGE SCALE GENOMIC DNA]</scope>
    <source>
        <strain evidence="12 13">CE</strain>
    </source>
</reference>
<dbReference type="SUPFAM" id="SSF52922">
    <property type="entry name" value="TK C-terminal domain-like"/>
    <property type="match status" value="1"/>
</dbReference>
<dbReference type="Proteomes" id="UP000003932">
    <property type="component" value="Chromosome"/>
</dbReference>
<evidence type="ECO:0000256" key="5">
    <source>
        <dbReference type="ARBA" id="ARBA00022679"/>
    </source>
</evidence>
<keyword evidence="7" id="KW-0460">Magnesium</keyword>
<comment type="cofactor">
    <cofactor evidence="3">
        <name>thiamine diphosphate</name>
        <dbReference type="ChEBI" id="CHEBI:58937"/>
    </cofactor>
</comment>
<dbReference type="PANTHER" id="PTHR43522:SF2">
    <property type="entry name" value="TRANSKETOLASE 1-RELATED"/>
    <property type="match status" value="1"/>
</dbReference>
<dbReference type="AlphaFoldDB" id="J7GRZ9"/>
<feature type="domain" description="Transketolase-like pyrimidine-binding" evidence="11">
    <location>
        <begin position="299"/>
        <end position="469"/>
    </location>
</feature>
<accession>J7GRZ9</accession>
<evidence type="ECO:0000259" key="11">
    <source>
        <dbReference type="SMART" id="SM00861"/>
    </source>
</evidence>
<keyword evidence="10" id="KW-0812">Transmembrane</keyword>
<dbReference type="STRING" id="1202536.A33U_012"/>
<evidence type="ECO:0000313" key="13">
    <source>
        <dbReference type="Proteomes" id="UP000003932"/>
    </source>
</evidence>
<evidence type="ECO:0000256" key="3">
    <source>
        <dbReference type="ARBA" id="ARBA00001964"/>
    </source>
</evidence>
<dbReference type="InterPro" id="IPR009014">
    <property type="entry name" value="Transketo_C/PFOR_II"/>
</dbReference>
<evidence type="ECO:0000256" key="7">
    <source>
        <dbReference type="ARBA" id="ARBA00022842"/>
    </source>
</evidence>
<dbReference type="Pfam" id="PF22613">
    <property type="entry name" value="Transketolase_C_1"/>
    <property type="match status" value="1"/>
</dbReference>